<evidence type="ECO:0000313" key="2">
    <source>
        <dbReference type="EMBL" id="SPK72661.1"/>
    </source>
</evidence>
<sequence length="84" mass="9237">MKQLKLGMHNAQHAPWLARLPIISHNGDTLRGHGVGLPHHGQGLGAHGPVQSSGGNCSLQILQRRQWRSEPMPRDLADIKHFAN</sequence>
<gene>
    <name evidence="2" type="ORF">CT19425_80039</name>
</gene>
<reference evidence="2 3" key="1">
    <citation type="submission" date="2018-01" db="EMBL/GenBank/DDBJ databases">
        <authorList>
            <person name="Gaut B.S."/>
            <person name="Morton B.R."/>
            <person name="Clegg M.T."/>
            <person name="Duvall M.R."/>
        </authorList>
    </citation>
    <scope>NUCLEOTIDE SEQUENCE [LARGE SCALE GENOMIC DNA]</scope>
    <source>
        <strain evidence="2">Cupriavidus taiwanensis LMG 19425</strain>
    </source>
</reference>
<dbReference type="Proteomes" id="UP000255505">
    <property type="component" value="Chromosome I"/>
</dbReference>
<name>A0A375IFA9_9BURK</name>
<organism evidence="2 3">
    <name type="scientific">Cupriavidus taiwanensis</name>
    <dbReference type="NCBI Taxonomy" id="164546"/>
    <lineage>
        <taxon>Bacteria</taxon>
        <taxon>Pseudomonadati</taxon>
        <taxon>Pseudomonadota</taxon>
        <taxon>Betaproteobacteria</taxon>
        <taxon>Burkholderiales</taxon>
        <taxon>Burkholderiaceae</taxon>
        <taxon>Cupriavidus</taxon>
    </lineage>
</organism>
<dbReference type="AlphaFoldDB" id="A0A375IFA9"/>
<dbReference type="EMBL" id="LT991976">
    <property type="protein sequence ID" value="SPK72661.1"/>
    <property type="molecule type" value="Genomic_DNA"/>
</dbReference>
<evidence type="ECO:0000313" key="3">
    <source>
        <dbReference type="Proteomes" id="UP000255505"/>
    </source>
</evidence>
<proteinExistence type="predicted"/>
<feature type="region of interest" description="Disordered" evidence="1">
    <location>
        <begin position="33"/>
        <end position="55"/>
    </location>
</feature>
<evidence type="ECO:0000256" key="1">
    <source>
        <dbReference type="SAM" id="MobiDB-lite"/>
    </source>
</evidence>
<protein>
    <submittedName>
        <fullName evidence="2">Uncharacterized protein</fullName>
    </submittedName>
</protein>
<accession>A0A375IFA9</accession>